<keyword evidence="5" id="KW-0614">Plasmid</keyword>
<reference evidence="5 6" key="1">
    <citation type="submission" date="2022-09" db="EMBL/GenBank/DDBJ databases">
        <title>Interaction between co-microsymbionts with complementary sets of symbiotic genes in legume-rhizobium systems.</title>
        <authorList>
            <person name="Safronova V."/>
            <person name="Sazanova A."/>
            <person name="Afonin A."/>
            <person name="Chirak E."/>
        </authorList>
    </citation>
    <scope>NUCLEOTIDE SEQUENCE [LARGE SCALE GENOMIC DNA]</scope>
    <source>
        <strain evidence="5 6">A18/4-1</strain>
        <plasmid evidence="5 6">p_unnamed1</plasmid>
    </source>
</reference>
<protein>
    <submittedName>
        <fullName evidence="5">LuxR family transcriptional regulator</fullName>
    </submittedName>
</protein>
<dbReference type="InterPro" id="IPR036693">
    <property type="entry name" value="TF_LuxR_autoind-bd_dom_sf"/>
</dbReference>
<dbReference type="PRINTS" id="PR00038">
    <property type="entry name" value="HTHLUXR"/>
</dbReference>
<geneLocation type="plasmid" evidence="5 6">
    <name>p_unnamed1</name>
</geneLocation>
<dbReference type="InterPro" id="IPR005143">
    <property type="entry name" value="TF_LuxR_autoind-bd_dom"/>
</dbReference>
<sequence>MLERIVRSSTVAEALRTMRDHYGLSHVTYHLAQTVVGKVDSPFVRTTYPDSWVARYLLKGYIHVDPITREGFARSLPFDWDEVETTSSDEPFLIDAAKHGVGSRGCSIPITDKAGRRALVSVNSMLPEVGWRNLMARFLNEWVELGQLIHRIAIAELYGERDPVPALTRREIECLHWTALGKDHRDIAVILSISEHTARDYTKSARLKLGCATLSAAVTRANHLRIISPWPSGPP</sequence>
<dbReference type="Gene3D" id="1.10.10.10">
    <property type="entry name" value="Winged helix-like DNA-binding domain superfamily/Winged helix DNA-binding domain"/>
    <property type="match status" value="1"/>
</dbReference>
<feature type="domain" description="HTH luxR-type" evidence="4">
    <location>
        <begin position="160"/>
        <end position="225"/>
    </location>
</feature>
<dbReference type="InterPro" id="IPR016032">
    <property type="entry name" value="Sig_transdc_resp-reg_C-effctor"/>
</dbReference>
<dbReference type="SUPFAM" id="SSF75516">
    <property type="entry name" value="Pheromone-binding domain of LuxR-like quorum-sensing transcription factors"/>
    <property type="match status" value="1"/>
</dbReference>
<evidence type="ECO:0000256" key="3">
    <source>
        <dbReference type="ARBA" id="ARBA00023163"/>
    </source>
</evidence>
<dbReference type="PROSITE" id="PS50043">
    <property type="entry name" value="HTH_LUXR_2"/>
    <property type="match status" value="1"/>
</dbReference>
<evidence type="ECO:0000313" key="6">
    <source>
        <dbReference type="Proteomes" id="UP001061862"/>
    </source>
</evidence>
<evidence type="ECO:0000313" key="5">
    <source>
        <dbReference type="EMBL" id="UXN68180.1"/>
    </source>
</evidence>
<dbReference type="Gene3D" id="3.30.450.80">
    <property type="entry name" value="Transcription factor LuxR-like, autoinducer-binding domain"/>
    <property type="match status" value="1"/>
</dbReference>
<dbReference type="InterPro" id="IPR036388">
    <property type="entry name" value="WH-like_DNA-bd_sf"/>
</dbReference>
<name>A0ABY6C7G2_9HYPH</name>
<dbReference type="PANTHER" id="PTHR44688">
    <property type="entry name" value="DNA-BINDING TRANSCRIPTIONAL ACTIVATOR DEVR_DOSR"/>
    <property type="match status" value="1"/>
</dbReference>
<organism evidence="5 6">
    <name type="scientific">Devosia neptuniae</name>
    <dbReference type="NCBI Taxonomy" id="191302"/>
    <lineage>
        <taxon>Bacteria</taxon>
        <taxon>Pseudomonadati</taxon>
        <taxon>Pseudomonadota</taxon>
        <taxon>Alphaproteobacteria</taxon>
        <taxon>Hyphomicrobiales</taxon>
        <taxon>Devosiaceae</taxon>
        <taxon>Devosia</taxon>
    </lineage>
</organism>
<dbReference type="SUPFAM" id="SSF46894">
    <property type="entry name" value="C-terminal effector domain of the bipartite response regulators"/>
    <property type="match status" value="1"/>
</dbReference>
<keyword evidence="6" id="KW-1185">Reference proteome</keyword>
<dbReference type="InterPro" id="IPR000792">
    <property type="entry name" value="Tscrpt_reg_LuxR_C"/>
</dbReference>
<proteinExistence type="predicted"/>
<dbReference type="CDD" id="cd06170">
    <property type="entry name" value="LuxR_C_like"/>
    <property type="match status" value="1"/>
</dbReference>
<gene>
    <name evidence="5" type="ORF">N8A98_02335</name>
</gene>
<keyword evidence="2" id="KW-0238">DNA-binding</keyword>
<evidence type="ECO:0000259" key="4">
    <source>
        <dbReference type="PROSITE" id="PS50043"/>
    </source>
</evidence>
<keyword evidence="3" id="KW-0804">Transcription</keyword>
<evidence type="ECO:0000256" key="1">
    <source>
        <dbReference type="ARBA" id="ARBA00023015"/>
    </source>
</evidence>
<dbReference type="Pfam" id="PF00196">
    <property type="entry name" value="GerE"/>
    <property type="match status" value="1"/>
</dbReference>
<accession>A0ABY6C7G2</accession>
<dbReference type="SMART" id="SM00421">
    <property type="entry name" value="HTH_LUXR"/>
    <property type="match status" value="1"/>
</dbReference>
<evidence type="ECO:0000256" key="2">
    <source>
        <dbReference type="ARBA" id="ARBA00023125"/>
    </source>
</evidence>
<dbReference type="EMBL" id="CP104964">
    <property type="protein sequence ID" value="UXN68180.1"/>
    <property type="molecule type" value="Genomic_DNA"/>
</dbReference>
<dbReference type="Pfam" id="PF03472">
    <property type="entry name" value="Autoind_bind"/>
    <property type="match status" value="1"/>
</dbReference>
<keyword evidence="1" id="KW-0805">Transcription regulation</keyword>
<dbReference type="PANTHER" id="PTHR44688:SF16">
    <property type="entry name" value="DNA-BINDING TRANSCRIPTIONAL ACTIVATOR DEVR_DOSR"/>
    <property type="match status" value="1"/>
</dbReference>
<dbReference type="Proteomes" id="UP001061862">
    <property type="component" value="Plasmid p_unnamed1"/>
</dbReference>